<evidence type="ECO:0000259" key="1">
    <source>
        <dbReference type="PROSITE" id="PS50975"/>
    </source>
</evidence>
<dbReference type="Pfam" id="PF18301">
    <property type="entry name" value="preATP-grasp_3"/>
    <property type="match status" value="1"/>
</dbReference>
<organism evidence="2">
    <name type="scientific">hydrothermal vent metagenome</name>
    <dbReference type="NCBI Taxonomy" id="652676"/>
    <lineage>
        <taxon>unclassified sequences</taxon>
        <taxon>metagenomes</taxon>
        <taxon>ecological metagenomes</taxon>
    </lineage>
</organism>
<gene>
    <name evidence="2" type="ORF">MNBD_NITROSPINAE04-1445</name>
</gene>
<dbReference type="GO" id="GO:0005524">
    <property type="term" value="F:ATP binding"/>
    <property type="evidence" value="ECO:0007669"/>
    <property type="project" value="InterPro"/>
</dbReference>
<dbReference type="Pfam" id="PF02655">
    <property type="entry name" value="ATP-grasp_3"/>
    <property type="match status" value="1"/>
</dbReference>
<dbReference type="Gene3D" id="3.30.470.20">
    <property type="entry name" value="ATP-grasp fold, B domain"/>
    <property type="match status" value="1"/>
</dbReference>
<dbReference type="InterPro" id="IPR003806">
    <property type="entry name" value="ATP-grasp_PylC-type"/>
</dbReference>
<dbReference type="EMBL" id="UOGA01000301">
    <property type="protein sequence ID" value="VAX25506.1"/>
    <property type="molecule type" value="Genomic_DNA"/>
</dbReference>
<evidence type="ECO:0000313" key="2">
    <source>
        <dbReference type="EMBL" id="VAX25506.1"/>
    </source>
</evidence>
<dbReference type="PIRSF" id="PIRSF016766">
    <property type="entry name" value="UCP016766_ATPgrasp"/>
    <property type="match status" value="1"/>
</dbReference>
<proteinExistence type="predicted"/>
<feature type="domain" description="ATP-grasp" evidence="1">
    <location>
        <begin position="132"/>
        <end position="306"/>
    </location>
</feature>
<dbReference type="SUPFAM" id="SSF56059">
    <property type="entry name" value="Glutathione synthetase ATP-binding domain-like"/>
    <property type="match status" value="1"/>
</dbReference>
<reference evidence="2" key="1">
    <citation type="submission" date="2018-06" db="EMBL/GenBank/DDBJ databases">
        <authorList>
            <person name="Zhirakovskaya E."/>
        </authorList>
    </citation>
    <scope>NUCLEOTIDE SEQUENCE</scope>
</reference>
<dbReference type="InterPro" id="IPR024710">
    <property type="entry name" value="MfnD"/>
</dbReference>
<dbReference type="InterPro" id="IPR040803">
    <property type="entry name" value="MfnD_preATP-grasp"/>
</dbReference>
<dbReference type="AlphaFoldDB" id="A0A3B1C4R1"/>
<protein>
    <recommendedName>
        <fullName evidence="1">ATP-grasp domain-containing protein</fullName>
    </recommendedName>
</protein>
<dbReference type="Gene3D" id="3.40.50.11770">
    <property type="match status" value="1"/>
</dbReference>
<dbReference type="GO" id="GO:0046872">
    <property type="term" value="F:metal ion binding"/>
    <property type="evidence" value="ECO:0007669"/>
    <property type="project" value="InterPro"/>
</dbReference>
<accession>A0A3B1C4R1</accession>
<sequence>MKVFIYEHLCGGGFLKTFGAGSMLAEGEAMLGAALRDFGRIEYVELFSIVDKKNDKRLRETFARLPEVKPIQSTWLDAFIDCVQQCDAALIIAPESNGTLKKLTKIVINLGKINLGSSPEAISVTGNKLIFSTVMKKIGIAHPRTFLIDSNVAPDRHFDGAWVGKPVDGAGSEGVRVYGNGDYEQGRVGAGMIAQEYVEGEPMSLSVVSGANDSVILSVNRQRISCAMRYEGGEILSVSPDDILCDLVNRIKKALPGLNGYWGLDYVDTGEYPVVIEVNPRLTTSYNALSKALCVNPAEMILNIAMGQTLPEIKSRTAIGFSAAGMTVVL</sequence>
<dbReference type="InterPro" id="IPR011761">
    <property type="entry name" value="ATP-grasp"/>
</dbReference>
<dbReference type="Gene3D" id="2.30.36.100">
    <property type="match status" value="1"/>
</dbReference>
<name>A0A3B1C4R1_9ZZZZ</name>
<dbReference type="PROSITE" id="PS50975">
    <property type="entry name" value="ATP_GRASP"/>
    <property type="match status" value="1"/>
</dbReference>